<evidence type="ECO:0000313" key="7">
    <source>
        <dbReference type="Proteomes" id="UP000649617"/>
    </source>
</evidence>
<dbReference type="PROSITE" id="PS50127">
    <property type="entry name" value="UBC_2"/>
    <property type="match status" value="1"/>
</dbReference>
<dbReference type="Gene3D" id="3.10.110.10">
    <property type="entry name" value="Ubiquitin Conjugating Enzyme"/>
    <property type="match status" value="1"/>
</dbReference>
<dbReference type="PROSITE" id="PS00183">
    <property type="entry name" value="UBC_1"/>
    <property type="match status" value="1"/>
</dbReference>
<dbReference type="PANTHER" id="PTHR24068">
    <property type="entry name" value="UBIQUITIN-CONJUGATING ENZYME E2"/>
    <property type="match status" value="1"/>
</dbReference>
<organism evidence="6 7">
    <name type="scientific">Symbiodinium pilosum</name>
    <name type="common">Dinoflagellate</name>
    <dbReference type="NCBI Taxonomy" id="2952"/>
    <lineage>
        <taxon>Eukaryota</taxon>
        <taxon>Sar</taxon>
        <taxon>Alveolata</taxon>
        <taxon>Dinophyceae</taxon>
        <taxon>Suessiales</taxon>
        <taxon>Symbiodiniaceae</taxon>
        <taxon>Symbiodinium</taxon>
    </lineage>
</organism>
<keyword evidence="4" id="KW-0547">Nucleotide-binding</keyword>
<dbReference type="InterPro" id="IPR000608">
    <property type="entry name" value="UBC"/>
</dbReference>
<dbReference type="InterPro" id="IPR023313">
    <property type="entry name" value="UBQ-conjugating_AS"/>
</dbReference>
<comment type="similarity">
    <text evidence="4">Belongs to the ubiquitin-conjugating enzyme family.</text>
</comment>
<keyword evidence="2 4" id="KW-0833">Ubl conjugation pathway</keyword>
<dbReference type="Proteomes" id="UP000649617">
    <property type="component" value="Unassembled WGS sequence"/>
</dbReference>
<evidence type="ECO:0000256" key="2">
    <source>
        <dbReference type="ARBA" id="ARBA00022786"/>
    </source>
</evidence>
<protein>
    <submittedName>
        <fullName evidence="6">UBE2D1 protein</fullName>
    </submittedName>
</protein>
<name>A0A812IRL7_SYMPI</name>
<dbReference type="GO" id="GO:0005524">
    <property type="term" value="F:ATP binding"/>
    <property type="evidence" value="ECO:0007669"/>
    <property type="project" value="UniProtKB-UniRule"/>
</dbReference>
<feature type="active site" description="Glycyl thioester intermediate" evidence="3">
    <location>
        <position position="53"/>
    </location>
</feature>
<evidence type="ECO:0000256" key="4">
    <source>
        <dbReference type="RuleBase" id="RU362109"/>
    </source>
</evidence>
<keyword evidence="4" id="KW-0067">ATP-binding</keyword>
<dbReference type="Pfam" id="PF00179">
    <property type="entry name" value="UQ_con"/>
    <property type="match status" value="1"/>
</dbReference>
<evidence type="ECO:0000256" key="3">
    <source>
        <dbReference type="PROSITE-ProRule" id="PRU10133"/>
    </source>
</evidence>
<dbReference type="SUPFAM" id="SSF54495">
    <property type="entry name" value="UBC-like"/>
    <property type="match status" value="1"/>
</dbReference>
<evidence type="ECO:0000256" key="1">
    <source>
        <dbReference type="ARBA" id="ARBA00022679"/>
    </source>
</evidence>
<proteinExistence type="inferred from homology"/>
<keyword evidence="7" id="KW-1185">Reference proteome</keyword>
<sequence length="129" mass="14712">MNIGFHVCGCGRYKGGIFRFQIWFPNNYPNKPPRLKCLTPVYHCNIDARGTVCLDVEDDLLRLKPSRETEVQELSSTRISAFCLVQALLSLLAAPVPEDGLVADASKLYVSDRQEYNRRAHEWTIKHAF</sequence>
<evidence type="ECO:0000259" key="5">
    <source>
        <dbReference type="PROSITE" id="PS50127"/>
    </source>
</evidence>
<keyword evidence="1" id="KW-0808">Transferase</keyword>
<dbReference type="EMBL" id="CAJNIZ010000780">
    <property type="protein sequence ID" value="CAE7174669.1"/>
    <property type="molecule type" value="Genomic_DNA"/>
</dbReference>
<dbReference type="GO" id="GO:0016740">
    <property type="term" value="F:transferase activity"/>
    <property type="evidence" value="ECO:0007669"/>
    <property type="project" value="UniProtKB-KW"/>
</dbReference>
<dbReference type="AlphaFoldDB" id="A0A812IRL7"/>
<dbReference type="InterPro" id="IPR016135">
    <property type="entry name" value="UBQ-conjugating_enzyme/RWD"/>
</dbReference>
<accession>A0A812IRL7</accession>
<feature type="domain" description="UBC core" evidence="5">
    <location>
        <begin position="1"/>
        <end position="129"/>
    </location>
</feature>
<gene>
    <name evidence="6" type="primary">UBE2D1</name>
    <name evidence="6" type="ORF">SPIL2461_LOCUS853</name>
</gene>
<dbReference type="SMART" id="SM00212">
    <property type="entry name" value="UBCc"/>
    <property type="match status" value="1"/>
</dbReference>
<dbReference type="OrthoDB" id="7851174at2759"/>
<comment type="caution">
    <text evidence="6">The sequence shown here is derived from an EMBL/GenBank/DDBJ whole genome shotgun (WGS) entry which is preliminary data.</text>
</comment>
<evidence type="ECO:0000313" key="6">
    <source>
        <dbReference type="EMBL" id="CAE7174669.1"/>
    </source>
</evidence>
<reference evidence="6" key="1">
    <citation type="submission" date="2021-02" db="EMBL/GenBank/DDBJ databases">
        <authorList>
            <person name="Dougan E. K."/>
            <person name="Rhodes N."/>
            <person name="Thang M."/>
            <person name="Chan C."/>
        </authorList>
    </citation>
    <scope>NUCLEOTIDE SEQUENCE</scope>
</reference>